<comment type="caution">
    <text evidence="3">The sequence shown here is derived from an EMBL/GenBank/DDBJ whole genome shotgun (WGS) entry which is preliminary data.</text>
</comment>
<feature type="region of interest" description="Disordered" evidence="1">
    <location>
        <begin position="33"/>
        <end position="59"/>
    </location>
</feature>
<dbReference type="Proteomes" id="UP000658980">
    <property type="component" value="Unassembled WGS sequence"/>
</dbReference>
<dbReference type="EMBL" id="JACSPU010000005">
    <property type="protein sequence ID" value="MBD8016112.1"/>
    <property type="molecule type" value="Genomic_DNA"/>
</dbReference>
<sequence length="410" mass="46478">MENIFLLSAALAILLVMVIVIYFRRKNRIVPEGDQISPQESGAPIDNDKPDVEEDANEPFLPQVTEVQNEESVKSKYKKIEIPSVLKMDIQQTLAAGSMIIEDYKTYKVEFSPEVVKGLKDKSMTLIEKANGKGYLPAVNKEGVKGIYKQGVLVRKINPGLVAHASYGLLAAVVGQQQLAEIQSSLKSIERKLDALVQNRDNDFAGKIESRFGYFKEVIERFRRNGITLGGVEDHKIEGFYADTLQDLKVLMKDLKAIGNQIEGLKEYENIRKWGEAPVKKEYETLIEQFEKKQELVRLNIKFIEECYETYLSTIRNYGEVNVKSQTLSDLIVENHSIINNIEDKVRSIEENYKVKINLGIKALKYRDLGSLKELVPARIDQQKDMAQEVPSEILVETADGGKVYAYIPK</sequence>
<dbReference type="RefSeq" id="WP_191716286.1">
    <property type="nucleotide sequence ID" value="NZ_JACSPU010000005.1"/>
</dbReference>
<organism evidence="3 4">
    <name type="scientific">Planococcus wigleyi</name>
    <dbReference type="NCBI Taxonomy" id="2762216"/>
    <lineage>
        <taxon>Bacteria</taxon>
        <taxon>Bacillati</taxon>
        <taxon>Bacillota</taxon>
        <taxon>Bacilli</taxon>
        <taxon>Bacillales</taxon>
        <taxon>Caryophanaceae</taxon>
        <taxon>Planococcus</taxon>
    </lineage>
</organism>
<evidence type="ECO:0000256" key="2">
    <source>
        <dbReference type="SAM" id="Phobius"/>
    </source>
</evidence>
<keyword evidence="4" id="KW-1185">Reference proteome</keyword>
<evidence type="ECO:0000313" key="4">
    <source>
        <dbReference type="Proteomes" id="UP000658980"/>
    </source>
</evidence>
<keyword evidence="2" id="KW-1133">Transmembrane helix</keyword>
<gene>
    <name evidence="3" type="ORF">H9630_14880</name>
</gene>
<keyword evidence="2" id="KW-0472">Membrane</keyword>
<name>A0ABR8WGD5_9BACL</name>
<accession>A0ABR8WGD5</accession>
<reference evidence="3 4" key="1">
    <citation type="submission" date="2020-08" db="EMBL/GenBank/DDBJ databases">
        <title>A Genomic Blueprint of the Chicken Gut Microbiome.</title>
        <authorList>
            <person name="Gilroy R."/>
            <person name="Ravi A."/>
            <person name="Getino M."/>
            <person name="Pursley I."/>
            <person name="Horton D.L."/>
            <person name="Alikhan N.-F."/>
            <person name="Baker D."/>
            <person name="Gharbi K."/>
            <person name="Hall N."/>
            <person name="Watson M."/>
            <person name="Adriaenssens E.M."/>
            <person name="Foster-Nyarko E."/>
            <person name="Jarju S."/>
            <person name="Secka A."/>
            <person name="Antonio M."/>
            <person name="Oren A."/>
            <person name="Chaudhuri R."/>
            <person name="La Ragione R.M."/>
            <person name="Hildebrand F."/>
            <person name="Pallen M.J."/>
        </authorList>
    </citation>
    <scope>NUCLEOTIDE SEQUENCE [LARGE SCALE GENOMIC DNA]</scope>
    <source>
        <strain evidence="3 4">Sa1BUA13</strain>
    </source>
</reference>
<protein>
    <submittedName>
        <fullName evidence="3">DUF1572 domain-containing protein</fullName>
    </submittedName>
</protein>
<evidence type="ECO:0000256" key="1">
    <source>
        <dbReference type="SAM" id="MobiDB-lite"/>
    </source>
</evidence>
<keyword evidence="2" id="KW-0812">Transmembrane</keyword>
<feature type="transmembrane region" description="Helical" evidence="2">
    <location>
        <begin position="6"/>
        <end position="23"/>
    </location>
</feature>
<evidence type="ECO:0000313" key="3">
    <source>
        <dbReference type="EMBL" id="MBD8016112.1"/>
    </source>
</evidence>
<proteinExistence type="predicted"/>